<name>A0A6C0KST8_9ZZZZ</name>
<dbReference type="EMBL" id="MN740965">
    <property type="protein sequence ID" value="QHU20261.1"/>
    <property type="molecule type" value="Genomic_DNA"/>
</dbReference>
<dbReference type="AlphaFoldDB" id="A0A6C0KST8"/>
<organism evidence="1">
    <name type="scientific">viral metagenome</name>
    <dbReference type="NCBI Taxonomy" id="1070528"/>
    <lineage>
        <taxon>unclassified sequences</taxon>
        <taxon>metagenomes</taxon>
        <taxon>organismal metagenomes</taxon>
    </lineage>
</organism>
<reference evidence="1" key="1">
    <citation type="journal article" date="2020" name="Nature">
        <title>Giant virus diversity and host interactions through global metagenomics.</title>
        <authorList>
            <person name="Schulz F."/>
            <person name="Roux S."/>
            <person name="Paez-Espino D."/>
            <person name="Jungbluth S."/>
            <person name="Walsh D.A."/>
            <person name="Denef V.J."/>
            <person name="McMahon K.D."/>
            <person name="Konstantinidis K.T."/>
            <person name="Eloe-Fadrosh E.A."/>
            <person name="Kyrpides N.C."/>
            <person name="Woyke T."/>
        </authorList>
    </citation>
    <scope>NUCLEOTIDE SEQUENCE</scope>
    <source>
        <strain evidence="1">GVMAG-S-3300013014-136</strain>
    </source>
</reference>
<protein>
    <submittedName>
        <fullName evidence="1">Uncharacterized protein</fullName>
    </submittedName>
</protein>
<sequence>MSECSKKIKERCAKMGKVCHVNPTNGVAHCHRKPRKSPSKSTLKTKGKSLCEEIDIPDYKTYHPFVKGINCKELPLRQVKFILGPSVMYAFKIGSRNFYLFGEAHSPVDRDVLLMKKLGLDKSNTLSFTSFVHSLVKQNERKTFDLMYESDYFHDSLLAKHSDYTSMIERKKSYAYGQGELTNIFLLFKDCIVPQLRKDCQYENLRVHYVDFRSKFYDTRIMDLQQGDITFDLAKKMTEELLSYRLETLDQLDSIKDKNIRAALLRFFRETTRYDREHLGEVTLSQIMDIYAFARMLREFSMEKKSKQFAGTSENVIFYAGEFHIQNLKIFFEDYLHIQPFYHERVTPKFPYYDPRTFHSVQFYPPFIGIDAARAGMI</sequence>
<evidence type="ECO:0000313" key="1">
    <source>
        <dbReference type="EMBL" id="QHU20261.1"/>
    </source>
</evidence>
<proteinExistence type="predicted"/>
<accession>A0A6C0KST8</accession>